<proteinExistence type="predicted"/>
<protein>
    <submittedName>
        <fullName evidence="2">Sulfur carrier protein ThiS adenylyltransferase</fullName>
        <ecNumber evidence="2">2.7.7.73</ecNumber>
    </submittedName>
</protein>
<evidence type="ECO:0000313" key="3">
    <source>
        <dbReference type="Proteomes" id="UP000579281"/>
    </source>
</evidence>
<dbReference type="AlphaFoldDB" id="A0A841L265"/>
<dbReference type="Gene3D" id="3.40.50.720">
    <property type="entry name" value="NAD(P)-binding Rossmann-like Domain"/>
    <property type="match status" value="1"/>
</dbReference>
<dbReference type="InterPro" id="IPR000594">
    <property type="entry name" value="ThiF_NAD_FAD-bd"/>
</dbReference>
<sequence length="208" mass="23358">MNLFEEALLSHMGKENLEKVQNCKVGIAGAGGLGSNCAFNLVRSGFKHFVMADFDVVEFTNLNRQFYFAKHVGRKKVDALKENLLHINCDLWIETYREKIESHNVGDVFKDCDVVVEAFDKAQYKRMIVEHYLNSEKLLVSASGLAGWGKSDAIQVHRMKERFYLVGDLETEVGEDVPPMSPRVNIAAAKQADVVLAYVLGENPYVKG</sequence>
<dbReference type="NCBIfam" id="NF006395">
    <property type="entry name" value="PRK08644.1"/>
    <property type="match status" value="1"/>
</dbReference>
<dbReference type="EMBL" id="JACHEN010000021">
    <property type="protein sequence ID" value="MBB6217252.1"/>
    <property type="molecule type" value="Genomic_DNA"/>
</dbReference>
<accession>A0A841L265</accession>
<dbReference type="GO" id="GO:0061503">
    <property type="term" value="F:tRNA threonylcarbamoyladenosine dehydratase"/>
    <property type="evidence" value="ECO:0007669"/>
    <property type="project" value="TreeGrafter"/>
</dbReference>
<dbReference type="GO" id="GO:0061504">
    <property type="term" value="P:cyclic threonylcarbamoyladenosine biosynthetic process"/>
    <property type="evidence" value="ECO:0007669"/>
    <property type="project" value="TreeGrafter"/>
</dbReference>
<keyword evidence="2" id="KW-0808">Transferase</keyword>
<dbReference type="InterPro" id="IPR045886">
    <property type="entry name" value="ThiF/MoeB/HesA"/>
</dbReference>
<dbReference type="InterPro" id="IPR012729">
    <property type="entry name" value="ThiF_fam2"/>
</dbReference>
<dbReference type="Proteomes" id="UP000579281">
    <property type="component" value="Unassembled WGS sequence"/>
</dbReference>
<dbReference type="Pfam" id="PF00899">
    <property type="entry name" value="ThiF"/>
    <property type="match status" value="1"/>
</dbReference>
<dbReference type="GO" id="GO:0008641">
    <property type="term" value="F:ubiquitin-like modifier activating enzyme activity"/>
    <property type="evidence" value="ECO:0007669"/>
    <property type="project" value="InterPro"/>
</dbReference>
<keyword evidence="2" id="KW-0548">Nucleotidyltransferase</keyword>
<gene>
    <name evidence="2" type="ORF">HNQ80_003371</name>
</gene>
<dbReference type="EC" id="2.7.7.73" evidence="2"/>
<name>A0A841L265_9FIRM</name>
<dbReference type="NCBIfam" id="TIGR02354">
    <property type="entry name" value="thiF_fam2"/>
    <property type="match status" value="1"/>
</dbReference>
<comment type="caution">
    <text evidence="2">The sequence shown here is derived from an EMBL/GenBank/DDBJ whole genome shotgun (WGS) entry which is preliminary data.</text>
</comment>
<evidence type="ECO:0000313" key="2">
    <source>
        <dbReference type="EMBL" id="MBB6217252.1"/>
    </source>
</evidence>
<dbReference type="PANTHER" id="PTHR43267">
    <property type="entry name" value="TRNA THREONYLCARBAMOYLADENOSINE DEHYDRATASE"/>
    <property type="match status" value="1"/>
</dbReference>
<dbReference type="PANTHER" id="PTHR43267:SF3">
    <property type="entry name" value="THIF PROTEIN"/>
    <property type="match status" value="1"/>
</dbReference>
<feature type="domain" description="THIF-type NAD/FAD binding fold" evidence="1">
    <location>
        <begin position="8"/>
        <end position="155"/>
    </location>
</feature>
<organism evidence="2 3">
    <name type="scientific">Anaerosolibacter carboniphilus</name>
    <dbReference type="NCBI Taxonomy" id="1417629"/>
    <lineage>
        <taxon>Bacteria</taxon>
        <taxon>Bacillati</taxon>
        <taxon>Bacillota</taxon>
        <taxon>Clostridia</taxon>
        <taxon>Peptostreptococcales</taxon>
        <taxon>Thermotaleaceae</taxon>
        <taxon>Anaerosolibacter</taxon>
    </lineage>
</organism>
<keyword evidence="3" id="KW-1185">Reference proteome</keyword>
<dbReference type="SUPFAM" id="SSF69572">
    <property type="entry name" value="Activating enzymes of the ubiquitin-like proteins"/>
    <property type="match status" value="1"/>
</dbReference>
<dbReference type="GO" id="GO:0016779">
    <property type="term" value="F:nucleotidyltransferase activity"/>
    <property type="evidence" value="ECO:0007669"/>
    <property type="project" value="UniProtKB-KW"/>
</dbReference>
<reference evidence="2 3" key="1">
    <citation type="submission" date="2020-08" db="EMBL/GenBank/DDBJ databases">
        <title>Genomic Encyclopedia of Type Strains, Phase IV (KMG-IV): sequencing the most valuable type-strain genomes for metagenomic binning, comparative biology and taxonomic classification.</title>
        <authorList>
            <person name="Goeker M."/>
        </authorList>
    </citation>
    <scope>NUCLEOTIDE SEQUENCE [LARGE SCALE GENOMIC DNA]</scope>
    <source>
        <strain evidence="2 3">DSM 103526</strain>
    </source>
</reference>
<dbReference type="RefSeq" id="WP_184311748.1">
    <property type="nucleotide sequence ID" value="NZ_JACHEN010000021.1"/>
</dbReference>
<dbReference type="InterPro" id="IPR035985">
    <property type="entry name" value="Ubiquitin-activating_enz"/>
</dbReference>
<evidence type="ECO:0000259" key="1">
    <source>
        <dbReference type="Pfam" id="PF00899"/>
    </source>
</evidence>